<evidence type="ECO:0000256" key="4">
    <source>
        <dbReference type="ARBA" id="ARBA00022679"/>
    </source>
</evidence>
<dbReference type="PANTHER" id="PTHR11441">
    <property type="entry name" value="THYMIDINE KINASE"/>
    <property type="match status" value="1"/>
</dbReference>
<dbReference type="PANTHER" id="PTHR11441:SF0">
    <property type="entry name" value="THYMIDINE KINASE, CYTOSOLIC"/>
    <property type="match status" value="1"/>
</dbReference>
<dbReference type="InterPro" id="IPR027417">
    <property type="entry name" value="P-loop_NTPase"/>
</dbReference>
<keyword evidence="4" id="KW-0808">Transferase</keyword>
<dbReference type="SUPFAM" id="SSF57716">
    <property type="entry name" value="Glucocorticoid receptor-like (DNA-binding domain)"/>
    <property type="match status" value="1"/>
</dbReference>
<dbReference type="Gene3D" id="3.30.60.20">
    <property type="match status" value="1"/>
</dbReference>
<dbReference type="EMBL" id="MN740698">
    <property type="protein sequence ID" value="QHU08698.1"/>
    <property type="molecule type" value="Genomic_DNA"/>
</dbReference>
<dbReference type="GO" id="GO:0004797">
    <property type="term" value="F:thymidine kinase activity"/>
    <property type="evidence" value="ECO:0007669"/>
    <property type="project" value="UniProtKB-EC"/>
</dbReference>
<keyword evidence="7" id="KW-0067">ATP-binding</keyword>
<comment type="similarity">
    <text evidence="1">Belongs to the thymidine kinase family.</text>
</comment>
<dbReference type="Pfam" id="PF00265">
    <property type="entry name" value="TK"/>
    <property type="match status" value="1"/>
</dbReference>
<dbReference type="Gene3D" id="3.40.50.300">
    <property type="entry name" value="P-loop containing nucleotide triphosphate hydrolases"/>
    <property type="match status" value="1"/>
</dbReference>
<organism evidence="8">
    <name type="scientific">viral metagenome</name>
    <dbReference type="NCBI Taxonomy" id="1070528"/>
    <lineage>
        <taxon>unclassified sequences</taxon>
        <taxon>metagenomes</taxon>
        <taxon>organismal metagenomes</taxon>
    </lineage>
</organism>
<accession>A0A6C0JXU6</accession>
<proteinExistence type="inferred from homology"/>
<evidence type="ECO:0000256" key="6">
    <source>
        <dbReference type="ARBA" id="ARBA00022777"/>
    </source>
</evidence>
<dbReference type="GO" id="GO:0005524">
    <property type="term" value="F:ATP binding"/>
    <property type="evidence" value="ECO:0007669"/>
    <property type="project" value="UniProtKB-KW"/>
</dbReference>
<evidence type="ECO:0000256" key="2">
    <source>
        <dbReference type="ARBA" id="ARBA00012118"/>
    </source>
</evidence>
<protein>
    <recommendedName>
        <fullName evidence="2">thymidine kinase</fullName>
        <ecNumber evidence="2">2.7.1.21</ecNumber>
    </recommendedName>
</protein>
<dbReference type="SUPFAM" id="SSF52540">
    <property type="entry name" value="P-loop containing nucleoside triphosphate hydrolases"/>
    <property type="match status" value="1"/>
</dbReference>
<dbReference type="PIRSF" id="PIRSF035805">
    <property type="entry name" value="TK_cell"/>
    <property type="match status" value="1"/>
</dbReference>
<keyword evidence="6" id="KW-0418">Kinase</keyword>
<evidence type="ECO:0000256" key="3">
    <source>
        <dbReference type="ARBA" id="ARBA00022634"/>
    </source>
</evidence>
<dbReference type="GO" id="GO:0046104">
    <property type="term" value="P:thymidine metabolic process"/>
    <property type="evidence" value="ECO:0007669"/>
    <property type="project" value="TreeGrafter"/>
</dbReference>
<evidence type="ECO:0000256" key="7">
    <source>
        <dbReference type="ARBA" id="ARBA00022840"/>
    </source>
</evidence>
<dbReference type="AlphaFoldDB" id="A0A6C0JXU6"/>
<dbReference type="EC" id="2.7.1.21" evidence="2"/>
<evidence type="ECO:0000313" key="8">
    <source>
        <dbReference type="EMBL" id="QHU08698.1"/>
    </source>
</evidence>
<dbReference type="GO" id="GO:0071897">
    <property type="term" value="P:DNA biosynthetic process"/>
    <property type="evidence" value="ECO:0007669"/>
    <property type="project" value="UniProtKB-KW"/>
</dbReference>
<evidence type="ECO:0000256" key="1">
    <source>
        <dbReference type="ARBA" id="ARBA00007587"/>
    </source>
</evidence>
<keyword evidence="3" id="KW-0237">DNA synthesis</keyword>
<name>A0A6C0JXU6_9ZZZZ</name>
<sequence>MEPEIEVYTGPMFSGKTSSICSALNTLSQFSEKCVLVRPSIDSRVYLSHSNIIRASEEDFGFETVSVDKLGDLDVSGYDFIAVDEGQFFEDLKTVVDWRSQGKKVFVACLSSDFRREIFPRVADIIPHVTLHQLKAVCIHCRDEGRHDFITATYTKRIFGDDNQIAIGGAESYEARCPVHF</sequence>
<keyword evidence="5" id="KW-0547">Nucleotide-binding</keyword>
<reference evidence="8" key="1">
    <citation type="journal article" date="2020" name="Nature">
        <title>Giant virus diversity and host interactions through global metagenomics.</title>
        <authorList>
            <person name="Schulz F."/>
            <person name="Roux S."/>
            <person name="Paez-Espino D."/>
            <person name="Jungbluth S."/>
            <person name="Walsh D.A."/>
            <person name="Denef V.J."/>
            <person name="McMahon K.D."/>
            <person name="Konstantinidis K.T."/>
            <person name="Eloe-Fadrosh E.A."/>
            <person name="Kyrpides N.C."/>
            <person name="Woyke T."/>
        </authorList>
    </citation>
    <scope>NUCLEOTIDE SEQUENCE</scope>
    <source>
        <strain evidence="8">GVMAG-S-1063924-116</strain>
    </source>
</reference>
<evidence type="ECO:0000256" key="5">
    <source>
        <dbReference type="ARBA" id="ARBA00022741"/>
    </source>
</evidence>
<dbReference type="InterPro" id="IPR001267">
    <property type="entry name" value="Thymidine_kinase"/>
</dbReference>